<comment type="function">
    <text evidence="7">Required for the formation of a threonylcarbamoyl group on adenosine at position 37 (t(6)A37) in tRNAs that read codons beginning with adenine. Is involved in the transfer of the threonylcarbamoyl moiety of threonylcarbamoyl-AMP (TC-AMP) to the N6 group of A37, together with TsaE and TsaB. TsaD likely plays a direct catalytic role in this reaction.</text>
</comment>
<gene>
    <name evidence="7 9" type="primary">tsaD</name>
    <name evidence="9" type="ORF">MUN89_21240</name>
</gene>
<dbReference type="Proteomes" id="UP000831787">
    <property type="component" value="Chromosome"/>
</dbReference>
<dbReference type="InterPro" id="IPR043129">
    <property type="entry name" value="ATPase_NBD"/>
</dbReference>
<proteinExistence type="inferred from homology"/>
<keyword evidence="4 7" id="KW-0408">Iron</keyword>
<evidence type="ECO:0000256" key="4">
    <source>
        <dbReference type="ARBA" id="ARBA00023004"/>
    </source>
</evidence>
<dbReference type="EC" id="2.3.1.234" evidence="7"/>
<dbReference type="PRINTS" id="PR00789">
    <property type="entry name" value="OSIALOPTASE"/>
</dbReference>
<comment type="similarity">
    <text evidence="7">Belongs to the KAE1 / TsaD family.</text>
</comment>
<feature type="binding site" evidence="7">
    <location>
        <position position="183"/>
    </location>
    <ligand>
        <name>substrate</name>
    </ligand>
</feature>
<dbReference type="NCBIfam" id="TIGR03723">
    <property type="entry name" value="T6A_TsaD_YgjD"/>
    <property type="match status" value="1"/>
</dbReference>
<dbReference type="NCBIfam" id="TIGR00329">
    <property type="entry name" value="gcp_kae1"/>
    <property type="match status" value="1"/>
</dbReference>
<protein>
    <recommendedName>
        <fullName evidence="7">tRNA N6-adenosine threonylcarbamoyltransferase</fullName>
        <ecNumber evidence="7">2.3.1.234</ecNumber>
    </recommendedName>
    <alternativeName>
        <fullName evidence="7">N6-L-threonylcarbamoyladenine synthase</fullName>
        <shortName evidence="7">t(6)A synthase</shortName>
    </alternativeName>
    <alternativeName>
        <fullName evidence="7">t(6)A37 threonylcarbamoyladenosine biosynthesis protein TsaD</fullName>
    </alternativeName>
    <alternativeName>
        <fullName evidence="7">tRNA threonylcarbamoyladenosine biosynthesis protein TsaD</fullName>
    </alternativeName>
</protein>
<feature type="domain" description="Gcp-like" evidence="8">
    <location>
        <begin position="28"/>
        <end position="310"/>
    </location>
</feature>
<comment type="catalytic activity">
    <reaction evidence="6 7">
        <text>L-threonylcarbamoyladenylate + adenosine(37) in tRNA = N(6)-L-threonylcarbamoyladenosine(37) in tRNA + AMP + H(+)</text>
        <dbReference type="Rhea" id="RHEA:37059"/>
        <dbReference type="Rhea" id="RHEA-COMP:10162"/>
        <dbReference type="Rhea" id="RHEA-COMP:10163"/>
        <dbReference type="ChEBI" id="CHEBI:15378"/>
        <dbReference type="ChEBI" id="CHEBI:73682"/>
        <dbReference type="ChEBI" id="CHEBI:74411"/>
        <dbReference type="ChEBI" id="CHEBI:74418"/>
        <dbReference type="ChEBI" id="CHEBI:456215"/>
        <dbReference type="EC" id="2.3.1.234"/>
    </reaction>
</comment>
<dbReference type="InterPro" id="IPR017861">
    <property type="entry name" value="KAE1/TsaD"/>
</dbReference>
<feature type="binding site" evidence="7">
    <location>
        <position position="170"/>
    </location>
    <ligand>
        <name>substrate</name>
    </ligand>
</feature>
<comment type="subcellular location">
    <subcellularLocation>
        <location evidence="7">Cytoplasm</location>
    </subcellularLocation>
</comment>
<dbReference type="PANTHER" id="PTHR11735:SF6">
    <property type="entry name" value="TRNA N6-ADENOSINE THREONYLCARBAMOYLTRANSFERASE, MITOCHONDRIAL"/>
    <property type="match status" value="1"/>
</dbReference>
<dbReference type="InterPro" id="IPR000905">
    <property type="entry name" value="Gcp-like_dom"/>
</dbReference>
<feature type="binding site" evidence="7">
    <location>
        <position position="304"/>
    </location>
    <ligand>
        <name>Fe cation</name>
        <dbReference type="ChEBI" id="CHEBI:24875"/>
    </ligand>
</feature>
<reference evidence="9 10" key="1">
    <citation type="submission" date="2022-04" db="EMBL/GenBank/DDBJ databases">
        <title>Halobacillus sp. isolated from saltern.</title>
        <authorList>
            <person name="Won M."/>
            <person name="Lee C.-M."/>
            <person name="Woen H.-Y."/>
            <person name="Kwon S.-W."/>
        </authorList>
    </citation>
    <scope>NUCLEOTIDE SEQUENCE [LARGE SCALE GENOMIC DNA]</scope>
    <source>
        <strain evidence="9 10">SSBR10-3</strain>
    </source>
</reference>
<organism evidence="9 10">
    <name type="scientific">Halobacillus salinarum</name>
    <dbReference type="NCBI Taxonomy" id="2932257"/>
    <lineage>
        <taxon>Bacteria</taxon>
        <taxon>Bacillati</taxon>
        <taxon>Bacillota</taxon>
        <taxon>Bacilli</taxon>
        <taxon>Bacillales</taxon>
        <taxon>Bacillaceae</taxon>
        <taxon>Halobacillus</taxon>
    </lineage>
</organism>
<name>A0ABY4EIL9_9BACI</name>
<feature type="binding site" evidence="7">
    <location>
        <position position="119"/>
    </location>
    <ligand>
        <name>Fe cation</name>
        <dbReference type="ChEBI" id="CHEBI:24875"/>
    </ligand>
</feature>
<sequence>MNKDQYLLAIETSCDETAVAIVKNERELAANVVASQIESHKRFGGVVPEIASRHHIEQITITLEEALTEANLTLDDIDAIAVTEGPGLVGALLIGVNAAKAVAYAKQKPLVGVHHIAGHIYANRLEKEFEFPLLSLVVSGGHTELILMKEHGSFEVIGETRDDAAGEAYDKVARTLKLPYPGGPQIDQLAQKGSEVIDFPRAWLEKGSYDFSFSGLKSAVINKLHNASQKGVEYKPEDVAASFQASVVEVLSTKTYKAAMDYGVKQVIVAGGVAANRGLRAMLEEKFAGSEIDLMIPPLHLCTDNAAMIAVAGAVAYQQGHRAGWDLNANPGLDLEQYGARKNESFHQ</sequence>
<evidence type="ECO:0000256" key="7">
    <source>
        <dbReference type="HAMAP-Rule" id="MF_01445"/>
    </source>
</evidence>
<dbReference type="GO" id="GO:0061711">
    <property type="term" value="F:tRNA N(6)-L-threonylcarbamoyladenine synthase activity"/>
    <property type="evidence" value="ECO:0007669"/>
    <property type="project" value="UniProtKB-EC"/>
</dbReference>
<keyword evidence="1 7" id="KW-0808">Transferase</keyword>
<dbReference type="SUPFAM" id="SSF53067">
    <property type="entry name" value="Actin-like ATPase domain"/>
    <property type="match status" value="2"/>
</dbReference>
<keyword evidence="3 7" id="KW-0479">Metal-binding</keyword>
<evidence type="ECO:0000256" key="2">
    <source>
        <dbReference type="ARBA" id="ARBA00022694"/>
    </source>
</evidence>
<feature type="binding site" evidence="7">
    <location>
        <position position="276"/>
    </location>
    <ligand>
        <name>substrate</name>
    </ligand>
</feature>
<evidence type="ECO:0000256" key="6">
    <source>
        <dbReference type="ARBA" id="ARBA00048117"/>
    </source>
</evidence>
<evidence type="ECO:0000259" key="8">
    <source>
        <dbReference type="Pfam" id="PF00814"/>
    </source>
</evidence>
<evidence type="ECO:0000256" key="1">
    <source>
        <dbReference type="ARBA" id="ARBA00022679"/>
    </source>
</evidence>
<keyword evidence="10" id="KW-1185">Reference proteome</keyword>
<feature type="binding site" evidence="7">
    <location>
        <begin position="137"/>
        <end position="141"/>
    </location>
    <ligand>
        <name>substrate</name>
    </ligand>
</feature>
<feature type="binding site" evidence="7">
    <location>
        <position position="187"/>
    </location>
    <ligand>
        <name>substrate</name>
    </ligand>
</feature>
<evidence type="ECO:0000313" key="9">
    <source>
        <dbReference type="EMBL" id="UOQ44334.1"/>
    </source>
</evidence>
<keyword evidence="2 7" id="KW-0819">tRNA processing</keyword>
<dbReference type="HAMAP" id="MF_01445">
    <property type="entry name" value="TsaD"/>
    <property type="match status" value="1"/>
</dbReference>
<accession>A0ABY4EIL9</accession>
<dbReference type="CDD" id="cd24133">
    <property type="entry name" value="ASKHA_NBD_TsaD_bac"/>
    <property type="match status" value="1"/>
</dbReference>
<keyword evidence="5 7" id="KW-0012">Acyltransferase</keyword>
<dbReference type="Pfam" id="PF00814">
    <property type="entry name" value="TsaD"/>
    <property type="match status" value="1"/>
</dbReference>
<feature type="binding site" evidence="7">
    <location>
        <position position="115"/>
    </location>
    <ligand>
        <name>Fe cation</name>
        <dbReference type="ChEBI" id="CHEBI:24875"/>
    </ligand>
</feature>
<dbReference type="RefSeq" id="WP_244710206.1">
    <property type="nucleotide sequence ID" value="NZ_CP095073.1"/>
</dbReference>
<dbReference type="Gene3D" id="3.30.420.40">
    <property type="match status" value="2"/>
</dbReference>
<comment type="cofactor">
    <cofactor evidence="7">
        <name>Fe(2+)</name>
        <dbReference type="ChEBI" id="CHEBI:29033"/>
    </cofactor>
    <text evidence="7">Binds 1 Fe(2+) ion per subunit.</text>
</comment>
<keyword evidence="7" id="KW-0963">Cytoplasm</keyword>
<dbReference type="EMBL" id="CP095073">
    <property type="protein sequence ID" value="UOQ44334.1"/>
    <property type="molecule type" value="Genomic_DNA"/>
</dbReference>
<dbReference type="InterPro" id="IPR022450">
    <property type="entry name" value="TsaD"/>
</dbReference>
<evidence type="ECO:0000256" key="3">
    <source>
        <dbReference type="ARBA" id="ARBA00022723"/>
    </source>
</evidence>
<evidence type="ECO:0000256" key="5">
    <source>
        <dbReference type="ARBA" id="ARBA00023315"/>
    </source>
</evidence>
<evidence type="ECO:0000313" key="10">
    <source>
        <dbReference type="Proteomes" id="UP000831787"/>
    </source>
</evidence>
<dbReference type="PANTHER" id="PTHR11735">
    <property type="entry name" value="TRNA N6-ADENOSINE THREONYLCARBAMOYLTRANSFERASE"/>
    <property type="match status" value="1"/>
</dbReference>